<dbReference type="GO" id="GO:0050626">
    <property type="term" value="F:trimethylamine-N-oxide reductase (cytochrome c) activity"/>
    <property type="evidence" value="ECO:0007669"/>
    <property type="project" value="UniProtKB-EC"/>
</dbReference>
<accession>A0A447R1N5</accession>
<keyword evidence="1" id="KW-0560">Oxidoreductase</keyword>
<organism evidence="1 2">
    <name type="scientific">Salmonella enterica subsp. arizonae</name>
    <dbReference type="NCBI Taxonomy" id="59203"/>
    <lineage>
        <taxon>Bacteria</taxon>
        <taxon>Pseudomonadati</taxon>
        <taxon>Pseudomonadota</taxon>
        <taxon>Gammaproteobacteria</taxon>
        <taxon>Enterobacterales</taxon>
        <taxon>Enterobacteriaceae</taxon>
        <taxon>Salmonella</taxon>
    </lineage>
</organism>
<evidence type="ECO:0000313" key="2">
    <source>
        <dbReference type="Proteomes" id="UP000275676"/>
    </source>
</evidence>
<protein>
    <submittedName>
        <fullName evidence="1">Trimethylamine-N-oxide reductase 1</fullName>
        <ecNumber evidence="1">1.7.2.3</ecNumber>
    </submittedName>
</protein>
<gene>
    <name evidence="1" type="primary">torA2_1</name>
    <name evidence="1" type="ORF">NCTC10047_02051</name>
</gene>
<proteinExistence type="predicted"/>
<dbReference type="AlphaFoldDB" id="A0A447R1N5"/>
<sequence length="39" mass="4180">MDSQEINASRRRFLTAMLAVGAAQRACAVPADQKSVGCR</sequence>
<evidence type="ECO:0000313" key="1">
    <source>
        <dbReference type="EMBL" id="VEA76187.1"/>
    </source>
</evidence>
<dbReference type="Proteomes" id="UP000275676">
    <property type="component" value="Chromosome"/>
</dbReference>
<name>A0A447R1N5_SALER</name>
<reference evidence="1 2" key="1">
    <citation type="submission" date="2018-12" db="EMBL/GenBank/DDBJ databases">
        <authorList>
            <consortium name="Pathogen Informatics"/>
        </authorList>
    </citation>
    <scope>NUCLEOTIDE SEQUENCE [LARGE SCALE GENOMIC DNA]</scope>
    <source>
        <strain evidence="1 2">NCTC10047</strain>
    </source>
</reference>
<dbReference type="EMBL" id="LR134156">
    <property type="protein sequence ID" value="VEA76187.1"/>
    <property type="molecule type" value="Genomic_DNA"/>
</dbReference>
<dbReference type="EC" id="1.7.2.3" evidence="1"/>